<dbReference type="AlphaFoldDB" id="Q01WN6"/>
<feature type="signal peptide" evidence="1">
    <location>
        <begin position="1"/>
        <end position="20"/>
    </location>
</feature>
<dbReference type="KEGG" id="sus:Acid_4972"/>
<evidence type="ECO:0000313" key="2">
    <source>
        <dbReference type="EMBL" id="ABJ85929.1"/>
    </source>
</evidence>
<dbReference type="EMBL" id="CP000473">
    <property type="protein sequence ID" value="ABJ85929.1"/>
    <property type="molecule type" value="Genomic_DNA"/>
</dbReference>
<dbReference type="eggNOG" id="COG2885">
    <property type="taxonomic scope" value="Bacteria"/>
</dbReference>
<protein>
    <submittedName>
        <fullName evidence="2">Uncharacterized protein</fullName>
    </submittedName>
</protein>
<evidence type="ECO:0000256" key="1">
    <source>
        <dbReference type="SAM" id="SignalP"/>
    </source>
</evidence>
<organism evidence="2">
    <name type="scientific">Solibacter usitatus (strain Ellin6076)</name>
    <dbReference type="NCBI Taxonomy" id="234267"/>
    <lineage>
        <taxon>Bacteria</taxon>
        <taxon>Pseudomonadati</taxon>
        <taxon>Acidobacteriota</taxon>
        <taxon>Terriglobia</taxon>
        <taxon>Bryobacterales</taxon>
        <taxon>Solibacteraceae</taxon>
        <taxon>Candidatus Solibacter</taxon>
    </lineage>
</organism>
<dbReference type="InterPro" id="IPR011250">
    <property type="entry name" value="OMP/PagP_B-barrel"/>
</dbReference>
<gene>
    <name evidence="2" type="ordered locus">Acid_4972</name>
</gene>
<accession>Q01WN6</accession>
<reference evidence="2" key="1">
    <citation type="submission" date="2006-10" db="EMBL/GenBank/DDBJ databases">
        <title>Complete sequence of Solibacter usitatus Ellin6076.</title>
        <authorList>
            <consortium name="US DOE Joint Genome Institute"/>
            <person name="Copeland A."/>
            <person name="Lucas S."/>
            <person name="Lapidus A."/>
            <person name="Barry K."/>
            <person name="Detter J.C."/>
            <person name="Glavina del Rio T."/>
            <person name="Hammon N."/>
            <person name="Israni S."/>
            <person name="Dalin E."/>
            <person name="Tice H."/>
            <person name="Pitluck S."/>
            <person name="Thompson L.S."/>
            <person name="Brettin T."/>
            <person name="Bruce D."/>
            <person name="Han C."/>
            <person name="Tapia R."/>
            <person name="Gilna P."/>
            <person name="Schmutz J."/>
            <person name="Larimer F."/>
            <person name="Land M."/>
            <person name="Hauser L."/>
            <person name="Kyrpides N."/>
            <person name="Mikhailova N."/>
            <person name="Janssen P.H."/>
            <person name="Kuske C.R."/>
            <person name="Richardson P."/>
        </authorList>
    </citation>
    <scope>NUCLEOTIDE SEQUENCE</scope>
    <source>
        <strain evidence="2">Ellin6076</strain>
    </source>
</reference>
<sequence precursor="true">MTKSTTVIVAGLLSAFVAGATDIPKYELFLGYTYVRANQFNQNTGLGQTIGGFDMNGGSAQFIYNFNKMWSGVADIGSVTKQNVGIINADNTTTFYMFGPRVSYRSHSRFTPYAQIVFGGATRSLSRQLDVLTGANIPVFPVIAPQGLFPDANTEITAQVSATQTAFAMAVGGGLDWRIGKRISFRPISVDYVLTRFPSFLTGNSDTQNSIRASAGFTFTFGAR</sequence>
<dbReference type="SUPFAM" id="SSF56925">
    <property type="entry name" value="OMPA-like"/>
    <property type="match status" value="1"/>
</dbReference>
<keyword evidence="1" id="KW-0732">Signal</keyword>
<proteinExistence type="predicted"/>
<name>Q01WN6_SOLUE</name>
<dbReference type="InParanoid" id="Q01WN6"/>
<dbReference type="HOGENOM" id="CLU_1234346_0_0_0"/>
<dbReference type="OrthoDB" id="116075at2"/>
<feature type="chain" id="PRO_5004163364" evidence="1">
    <location>
        <begin position="21"/>
        <end position="224"/>
    </location>
</feature>
<dbReference type="Gene3D" id="2.40.160.20">
    <property type="match status" value="1"/>
</dbReference>